<feature type="domain" description="IMD" evidence="2">
    <location>
        <begin position="1"/>
        <end position="138"/>
    </location>
</feature>
<dbReference type="Gene3D" id="1.20.1270.60">
    <property type="entry name" value="Arfaptin homology (AH) domain/BAR domain"/>
    <property type="match status" value="1"/>
</dbReference>
<dbReference type="GO" id="GO:0005543">
    <property type="term" value="F:phospholipid binding"/>
    <property type="evidence" value="ECO:0007669"/>
    <property type="project" value="TreeGrafter"/>
</dbReference>
<reference evidence="3" key="1">
    <citation type="submission" date="2022-04" db="EMBL/GenBank/DDBJ databases">
        <authorList>
            <person name="Xu L."/>
            <person name="Lv Z."/>
        </authorList>
    </citation>
    <scope>NUCLEOTIDE SEQUENCE</scope>
    <source>
        <strain evidence="3">LV_2022a</strain>
    </source>
</reference>
<evidence type="ECO:0000256" key="1">
    <source>
        <dbReference type="SAM" id="MobiDB-lite"/>
    </source>
</evidence>
<dbReference type="PROSITE" id="PS51338">
    <property type="entry name" value="IMD"/>
    <property type="match status" value="1"/>
</dbReference>
<dbReference type="GO" id="GO:0009898">
    <property type="term" value="C:cytoplasmic side of plasma membrane"/>
    <property type="evidence" value="ECO:0007669"/>
    <property type="project" value="TreeGrafter"/>
</dbReference>
<dbReference type="PANTHER" id="PTHR15708">
    <property type="entry name" value="ACTIN BUNDLING/MISSING IN METASTASIS-RELATED"/>
    <property type="match status" value="1"/>
</dbReference>
<dbReference type="GO" id="GO:0030031">
    <property type="term" value="P:cell projection assembly"/>
    <property type="evidence" value="ECO:0007669"/>
    <property type="project" value="TreeGrafter"/>
</dbReference>
<dbReference type="InterPro" id="IPR027267">
    <property type="entry name" value="AH/BAR_dom_sf"/>
</dbReference>
<dbReference type="GO" id="GO:0003779">
    <property type="term" value="F:actin binding"/>
    <property type="evidence" value="ECO:0007669"/>
    <property type="project" value="InterPro"/>
</dbReference>
<keyword evidence="4" id="KW-1185">Reference proteome</keyword>
<evidence type="ECO:0000313" key="4">
    <source>
        <dbReference type="Proteomes" id="UP001292079"/>
    </source>
</evidence>
<dbReference type="Proteomes" id="UP001292079">
    <property type="component" value="Unassembled WGS sequence"/>
</dbReference>
<dbReference type="AlphaFoldDB" id="A0AAE1ZJR9"/>
<organism evidence="3 4">
    <name type="scientific">Schistosoma mekongi</name>
    <name type="common">Parasitic worm</name>
    <dbReference type="NCBI Taxonomy" id="38744"/>
    <lineage>
        <taxon>Eukaryota</taxon>
        <taxon>Metazoa</taxon>
        <taxon>Spiralia</taxon>
        <taxon>Lophotrochozoa</taxon>
        <taxon>Platyhelminthes</taxon>
        <taxon>Trematoda</taxon>
        <taxon>Digenea</taxon>
        <taxon>Strigeidida</taxon>
        <taxon>Schistosomatoidea</taxon>
        <taxon>Schistosomatidae</taxon>
        <taxon>Schistosoma</taxon>
    </lineage>
</organism>
<dbReference type="PANTHER" id="PTHR15708:SF4">
    <property type="entry name" value="FI21477P1-RELATED"/>
    <property type="match status" value="1"/>
</dbReference>
<reference evidence="3" key="2">
    <citation type="journal article" date="2023" name="Infect Dis Poverty">
        <title>Chromosome-scale genome of the human blood fluke Schistosoma mekongi and its implications for public health.</title>
        <authorList>
            <person name="Zhou M."/>
            <person name="Xu L."/>
            <person name="Xu D."/>
            <person name="Chen W."/>
            <person name="Khan J."/>
            <person name="Hu Y."/>
            <person name="Huang H."/>
            <person name="Wei H."/>
            <person name="Zhang Y."/>
            <person name="Chusongsang P."/>
            <person name="Tanasarnprasert K."/>
            <person name="Hu X."/>
            <person name="Limpanont Y."/>
            <person name="Lv Z."/>
        </authorList>
    </citation>
    <scope>NUCLEOTIDE SEQUENCE</scope>
    <source>
        <strain evidence="3">LV_2022a</strain>
    </source>
</reference>
<proteinExistence type="predicted"/>
<dbReference type="EMBL" id="JALJAT010000001">
    <property type="protein sequence ID" value="KAK4475143.1"/>
    <property type="molecule type" value="Genomic_DNA"/>
</dbReference>
<feature type="compositionally biased region" description="Polar residues" evidence="1">
    <location>
        <begin position="549"/>
        <end position="561"/>
    </location>
</feature>
<sequence>MDNSQVYSDDVVNISNSLLNDLKNSYQIWEDLISKCSKFHSALKVATQASSAFLDAFQKVADLATKTFGGSKEIGGCLTRYCMRQKSLESKVKSMSNHLVTSLANPLSLKVDEWKRNLYQLEKDRTRQTKRARAELKKALCEAQKWEKKAAKIGITGGIGVGPGVGHGIIPSTNVTCSNSESNAVSVQAAKAACEVGLKKELVENTEKSAIRLLLLEERSRFCFFVSCLLPILECQSSMLNEIATMDELIKTLTKETEYPDQLVEDVESIVLRMGLRDISVSSRNSSKIMSVFVPDSGDKVNNMNEVLGSLFMTNGNRSCTNSSDTESGRHGSDLMSPYQICRDSNTVGRCNSVCDSGDISLCGASSNSGSGGSNCPSLLSPVRSNVAHLGSRESSLISVDSAASGSGNTNSAYSIGLSNTNIPHSDPEETQFKTLCRPGHCRAASNGDDGDFPKYLKNGFHHDKTDSVIAKSLIAFNAQSKVIDGQNYSIKRNDDVENAKRDKSENKLNLNTQDEDHDGDDDDDDGDGEDGGEYVEVGSDSGSKLEYLSNNHTSPSLSNSINQHFSLESYPSNSVTTATTGDPPIPNNGRHTISSAYERGIHAPTRASITTLSFNPPVGKTASKDSGVDSSAVLYPKQAVPPPVYTNLIQLAHAAQRKFSMSQLPIVHSYENVDNSALEKLRYDKIDMNSCQQFSNLHQSPNRNSMSMNPQQYHQMTNVSPNTTTNNNCNWSVSGSLNKLHLNDSGKSQTNSDENYVKPSSLLKSQVEKLTSSTSLSSSCFGSKNCLDSVSTSDVPTASTTVVSNNGIHSYQRSGTDPFSLEMDELDQVMPGSSRGSSLTMASSTTNDSLPSSNGSPALLGYHAASNNNNTRKSIPLNQNPVNNEQGLENKLHYATPVIKNSSYQCSADAGQVSNLLKQSSLVSNQVCVNNQPVNPQAVYETNDVSDRIAPTPPPPPPPPPPLPIFPPPSLPTNSPIIPHPSLVEVAPAKSGNAENSSTNLVSVATANLMSELSSQLQQLAARTNDINFSPSKSNFKANNTFSHHKECIKHNEFDLPPPPPSSMFTEQYCSGVIKSDCSSIRTTNISSTSAKSTVKNADEETIDNEDPNANLSPFLLALKQSVKQRADRLAAKNSTNV</sequence>
<dbReference type="InterPro" id="IPR013606">
    <property type="entry name" value="I-BAR_dom"/>
</dbReference>
<feature type="compositionally biased region" description="Polar residues" evidence="1">
    <location>
        <begin position="866"/>
        <end position="885"/>
    </location>
</feature>
<evidence type="ECO:0000313" key="3">
    <source>
        <dbReference type="EMBL" id="KAK4475143.1"/>
    </source>
</evidence>
<feature type="region of interest" description="Disordered" evidence="1">
    <location>
        <begin position="495"/>
        <end position="561"/>
    </location>
</feature>
<dbReference type="Pfam" id="PF08397">
    <property type="entry name" value="IMD"/>
    <property type="match status" value="2"/>
</dbReference>
<evidence type="ECO:0000259" key="2">
    <source>
        <dbReference type="PROSITE" id="PS51338"/>
    </source>
</evidence>
<dbReference type="GO" id="GO:0007009">
    <property type="term" value="P:plasma membrane organization"/>
    <property type="evidence" value="ECO:0007669"/>
    <property type="project" value="InterPro"/>
</dbReference>
<dbReference type="InterPro" id="IPR030127">
    <property type="entry name" value="MTSS1/MTSS2"/>
</dbReference>
<name>A0AAE1ZJR9_SCHME</name>
<comment type="caution">
    <text evidence="3">The sequence shown here is derived from an EMBL/GenBank/DDBJ whole genome shotgun (WGS) entry which is preliminary data.</text>
</comment>
<feature type="compositionally biased region" description="Acidic residues" evidence="1">
    <location>
        <begin position="514"/>
        <end position="534"/>
    </location>
</feature>
<feature type="region of interest" description="Disordered" evidence="1">
    <location>
        <begin position="831"/>
        <end position="885"/>
    </location>
</feature>
<protein>
    <recommendedName>
        <fullName evidence="2">IMD domain-containing protein</fullName>
    </recommendedName>
</protein>
<feature type="compositionally biased region" description="Polar residues" evidence="1">
    <location>
        <begin position="835"/>
        <end position="857"/>
    </location>
</feature>
<dbReference type="SUPFAM" id="SSF103657">
    <property type="entry name" value="BAR/IMD domain-like"/>
    <property type="match status" value="1"/>
</dbReference>
<accession>A0AAE1ZJR9</accession>
<feature type="region of interest" description="Disordered" evidence="1">
    <location>
        <begin position="573"/>
        <end position="593"/>
    </location>
</feature>
<gene>
    <name evidence="3" type="ORF">MN116_002228</name>
</gene>
<feature type="compositionally biased region" description="Basic and acidic residues" evidence="1">
    <location>
        <begin position="495"/>
        <end position="507"/>
    </location>
</feature>
<dbReference type="GO" id="GO:0015629">
    <property type="term" value="C:actin cytoskeleton"/>
    <property type="evidence" value="ECO:0007669"/>
    <property type="project" value="TreeGrafter"/>
</dbReference>